<evidence type="ECO:0000256" key="4">
    <source>
        <dbReference type="SAM" id="MobiDB-lite"/>
    </source>
</evidence>
<evidence type="ECO:0000256" key="3">
    <source>
        <dbReference type="ARBA" id="ARBA00038357"/>
    </source>
</evidence>
<dbReference type="Pfam" id="PF00173">
    <property type="entry name" value="Cyt-b5"/>
    <property type="match status" value="1"/>
</dbReference>
<dbReference type="InterPro" id="IPR001199">
    <property type="entry name" value="Cyt_B5-like_heme/steroid-bd"/>
</dbReference>
<dbReference type="Gene3D" id="3.10.120.10">
    <property type="entry name" value="Cytochrome b5-like heme/steroid binding domain"/>
    <property type="match status" value="1"/>
</dbReference>
<keyword evidence="2" id="KW-0446">Lipid-binding</keyword>
<dbReference type="GO" id="GO:0005496">
    <property type="term" value="F:steroid binding"/>
    <property type="evidence" value="ECO:0007669"/>
    <property type="project" value="UniProtKB-KW"/>
</dbReference>
<feature type="domain" description="Cytochrome b5 heme-binding" evidence="5">
    <location>
        <begin position="39"/>
        <end position="135"/>
    </location>
</feature>
<dbReference type="InterPro" id="IPR050577">
    <property type="entry name" value="MAPR/NEUFC/NENF-like"/>
</dbReference>
<reference evidence="6" key="2">
    <citation type="submission" date="2020-07" db="EMBL/GenBank/DDBJ databases">
        <authorList>
            <person name="Vera ALvarez R."/>
            <person name="Arias-Moreno D.M."/>
            <person name="Jimenez-Jacinto V."/>
            <person name="Jimenez-Bremont J.F."/>
            <person name="Swaminathan K."/>
            <person name="Moose S.P."/>
            <person name="Guerrero-Gonzalez M.L."/>
            <person name="Marino-Ramirez L."/>
            <person name="Landsman D."/>
            <person name="Rodriguez-Kessler M."/>
            <person name="Delgado-Sanchez P."/>
        </authorList>
    </citation>
    <scope>NUCLEOTIDE SEQUENCE</scope>
    <source>
        <tissue evidence="6">Cladode</tissue>
    </source>
</reference>
<comment type="similarity">
    <text evidence="3">Belongs to the cytochrome b5 family. MAPR subfamily.</text>
</comment>
<dbReference type="FunFam" id="3.10.120.10:FF:000003">
    <property type="entry name" value="membrane-associated progesterone receptor component 1"/>
    <property type="match status" value="1"/>
</dbReference>
<protein>
    <recommendedName>
        <fullName evidence="5">Cytochrome b5 heme-binding domain-containing protein</fullName>
    </recommendedName>
</protein>
<feature type="compositionally biased region" description="Acidic residues" evidence="4">
    <location>
        <begin position="1"/>
        <end position="18"/>
    </location>
</feature>
<sequence length="135" mass="15262">MSGEEEEEETYAEETEEDETKKDEQAEQPAEEPLPDKEMTLEELKEFDGSDPSKPIYLAIKGRVYDVTLGKDFYEPGGPYHLFAGKDCSRALAKVSKIESDIVGNLDGLDERALGVLGEWEKRYKARYPLVARLV</sequence>
<dbReference type="SUPFAM" id="SSF55856">
    <property type="entry name" value="Cytochrome b5-like heme/steroid binding domain"/>
    <property type="match status" value="1"/>
</dbReference>
<name>A0A7C8YYR6_OPUST</name>
<evidence type="ECO:0000313" key="6">
    <source>
        <dbReference type="EMBL" id="MBA4629959.1"/>
    </source>
</evidence>
<keyword evidence="1" id="KW-0754">Steroid-binding</keyword>
<evidence type="ECO:0000259" key="5">
    <source>
        <dbReference type="SMART" id="SM01117"/>
    </source>
</evidence>
<reference evidence="6" key="1">
    <citation type="journal article" date="2013" name="J. Plant Res.">
        <title>Effect of fungi and light on seed germination of three Opuntia species from semiarid lands of central Mexico.</title>
        <authorList>
            <person name="Delgado-Sanchez P."/>
            <person name="Jimenez-Bremont J.F."/>
            <person name="Guerrero-Gonzalez Mde L."/>
            <person name="Flores J."/>
        </authorList>
    </citation>
    <scope>NUCLEOTIDE SEQUENCE</scope>
    <source>
        <tissue evidence="6">Cladode</tissue>
    </source>
</reference>
<evidence type="ECO:0000256" key="2">
    <source>
        <dbReference type="ARBA" id="ARBA00023121"/>
    </source>
</evidence>
<dbReference type="SMART" id="SM01117">
    <property type="entry name" value="Cyt-b5"/>
    <property type="match status" value="1"/>
</dbReference>
<accession>A0A7C8YYR6</accession>
<dbReference type="PANTHER" id="PTHR10281">
    <property type="entry name" value="MEMBRANE-ASSOCIATED PROGESTERONE RECEPTOR COMPONENT-RELATED"/>
    <property type="match status" value="1"/>
</dbReference>
<dbReference type="EMBL" id="GISG01071355">
    <property type="protein sequence ID" value="MBA4629959.1"/>
    <property type="molecule type" value="Transcribed_RNA"/>
</dbReference>
<organism evidence="6">
    <name type="scientific">Opuntia streptacantha</name>
    <name type="common">Prickly pear cactus</name>
    <name type="synonym">Opuntia cardona</name>
    <dbReference type="NCBI Taxonomy" id="393608"/>
    <lineage>
        <taxon>Eukaryota</taxon>
        <taxon>Viridiplantae</taxon>
        <taxon>Streptophyta</taxon>
        <taxon>Embryophyta</taxon>
        <taxon>Tracheophyta</taxon>
        <taxon>Spermatophyta</taxon>
        <taxon>Magnoliopsida</taxon>
        <taxon>eudicotyledons</taxon>
        <taxon>Gunneridae</taxon>
        <taxon>Pentapetalae</taxon>
        <taxon>Caryophyllales</taxon>
        <taxon>Cactineae</taxon>
        <taxon>Cactaceae</taxon>
        <taxon>Opuntioideae</taxon>
        <taxon>Opuntia</taxon>
    </lineage>
</organism>
<dbReference type="InterPro" id="IPR036400">
    <property type="entry name" value="Cyt_B5-like_heme/steroid_sf"/>
</dbReference>
<dbReference type="GO" id="GO:0012505">
    <property type="term" value="C:endomembrane system"/>
    <property type="evidence" value="ECO:0007669"/>
    <property type="project" value="TreeGrafter"/>
</dbReference>
<evidence type="ECO:0000256" key="1">
    <source>
        <dbReference type="ARBA" id="ARBA00022665"/>
    </source>
</evidence>
<dbReference type="AlphaFoldDB" id="A0A7C8YYR6"/>
<proteinExistence type="inferred from homology"/>
<feature type="region of interest" description="Disordered" evidence="4">
    <location>
        <begin position="1"/>
        <end position="41"/>
    </location>
</feature>
<dbReference type="GO" id="GO:0016020">
    <property type="term" value="C:membrane"/>
    <property type="evidence" value="ECO:0007669"/>
    <property type="project" value="TreeGrafter"/>
</dbReference>
<dbReference type="PANTHER" id="PTHR10281:SF76">
    <property type="entry name" value="CALCUTTA CUP-RELATED"/>
    <property type="match status" value="1"/>
</dbReference>